<dbReference type="GO" id="GO:0005737">
    <property type="term" value="C:cytoplasm"/>
    <property type="evidence" value="ECO:0007669"/>
    <property type="project" value="TreeGrafter"/>
</dbReference>
<evidence type="ECO:0000256" key="3">
    <source>
        <dbReference type="ARBA" id="ARBA00047806"/>
    </source>
</evidence>
<protein>
    <recommendedName>
        <fullName evidence="1">peptide-methionine (S)-S-oxide reductase</fullName>
        <ecNumber evidence="1">1.8.4.11</ecNumber>
    </recommendedName>
</protein>
<comment type="catalytic activity">
    <reaction evidence="3">
        <text>L-methionyl-[protein] + [thioredoxin]-disulfide + H2O = L-methionyl-(S)-S-oxide-[protein] + [thioredoxin]-dithiol</text>
        <dbReference type="Rhea" id="RHEA:14217"/>
        <dbReference type="Rhea" id="RHEA-COMP:10698"/>
        <dbReference type="Rhea" id="RHEA-COMP:10700"/>
        <dbReference type="Rhea" id="RHEA-COMP:12313"/>
        <dbReference type="Rhea" id="RHEA-COMP:12315"/>
        <dbReference type="ChEBI" id="CHEBI:15377"/>
        <dbReference type="ChEBI" id="CHEBI:16044"/>
        <dbReference type="ChEBI" id="CHEBI:29950"/>
        <dbReference type="ChEBI" id="CHEBI:44120"/>
        <dbReference type="ChEBI" id="CHEBI:50058"/>
        <dbReference type="EC" id="1.8.4.11"/>
    </reaction>
</comment>
<dbReference type="GO" id="GO:0034599">
    <property type="term" value="P:cellular response to oxidative stress"/>
    <property type="evidence" value="ECO:0007669"/>
    <property type="project" value="TreeGrafter"/>
</dbReference>
<dbReference type="Gene3D" id="3.30.1060.10">
    <property type="entry name" value="Peptide methionine sulphoxide reductase MsrA"/>
    <property type="match status" value="1"/>
</dbReference>
<dbReference type="InterPro" id="IPR002569">
    <property type="entry name" value="Met_Sox_Rdtase_MsrA_dom"/>
</dbReference>
<dbReference type="EC" id="1.8.4.11" evidence="1"/>
<organism evidence="6 7">
    <name type="scientific">Saltatorellus ferox</name>
    <dbReference type="NCBI Taxonomy" id="2528018"/>
    <lineage>
        <taxon>Bacteria</taxon>
        <taxon>Pseudomonadati</taxon>
        <taxon>Planctomycetota</taxon>
        <taxon>Planctomycetia</taxon>
        <taxon>Planctomycetia incertae sedis</taxon>
        <taxon>Saltatorellus</taxon>
    </lineage>
</organism>
<dbReference type="OrthoDB" id="4174719at2"/>
<dbReference type="InterPro" id="IPR050162">
    <property type="entry name" value="MsrA_MetSO_reductase"/>
</dbReference>
<evidence type="ECO:0000256" key="1">
    <source>
        <dbReference type="ARBA" id="ARBA00012502"/>
    </source>
</evidence>
<dbReference type="EMBL" id="CP036434">
    <property type="protein sequence ID" value="QDV05426.1"/>
    <property type="molecule type" value="Genomic_DNA"/>
</dbReference>
<accession>A0A518EMW8</accession>
<keyword evidence="2 6" id="KW-0560">Oxidoreductase</keyword>
<sequence length="177" mass="19835">MLRTRVGYAGGTTPDPTYHSIGDHAEAIDIDFYPTVTRYEELVAVFFRSHNPCREAWSTQYRSAVFPRSKEQREAAEAEAARVARKSGGAIETGIEDFSGFTLAEDYHQKYRLRHVPRALAEFKKQFPSEEAFLGSVAVTRANAFAGGYGRTEQIRDDLGRLGLSEEGQEALRRAAR</sequence>
<dbReference type="SUPFAM" id="SSF55068">
    <property type="entry name" value="Peptide methionine sulfoxide reductase"/>
    <property type="match status" value="1"/>
</dbReference>
<evidence type="ECO:0000256" key="4">
    <source>
        <dbReference type="ARBA" id="ARBA00048782"/>
    </source>
</evidence>
<evidence type="ECO:0000313" key="7">
    <source>
        <dbReference type="Proteomes" id="UP000320390"/>
    </source>
</evidence>
<dbReference type="GO" id="GO:0008113">
    <property type="term" value="F:peptide-methionine (S)-S-oxide reductase activity"/>
    <property type="evidence" value="ECO:0007669"/>
    <property type="project" value="UniProtKB-EC"/>
</dbReference>
<dbReference type="PANTHER" id="PTHR42799">
    <property type="entry name" value="MITOCHONDRIAL PEPTIDE METHIONINE SULFOXIDE REDUCTASE"/>
    <property type="match status" value="1"/>
</dbReference>
<gene>
    <name evidence="6" type="primary">msrA_1</name>
    <name evidence="6" type="ORF">Poly30_09230</name>
</gene>
<comment type="catalytic activity">
    <reaction evidence="4">
        <text>[thioredoxin]-disulfide + L-methionine + H2O = L-methionine (S)-S-oxide + [thioredoxin]-dithiol</text>
        <dbReference type="Rhea" id="RHEA:19993"/>
        <dbReference type="Rhea" id="RHEA-COMP:10698"/>
        <dbReference type="Rhea" id="RHEA-COMP:10700"/>
        <dbReference type="ChEBI" id="CHEBI:15377"/>
        <dbReference type="ChEBI" id="CHEBI:29950"/>
        <dbReference type="ChEBI" id="CHEBI:50058"/>
        <dbReference type="ChEBI" id="CHEBI:57844"/>
        <dbReference type="ChEBI" id="CHEBI:58772"/>
        <dbReference type="EC" id="1.8.4.11"/>
    </reaction>
</comment>
<dbReference type="Pfam" id="PF01625">
    <property type="entry name" value="PMSR"/>
    <property type="match status" value="1"/>
</dbReference>
<evidence type="ECO:0000256" key="2">
    <source>
        <dbReference type="ARBA" id="ARBA00023002"/>
    </source>
</evidence>
<evidence type="ECO:0000313" key="6">
    <source>
        <dbReference type="EMBL" id="QDV05426.1"/>
    </source>
</evidence>
<evidence type="ECO:0000259" key="5">
    <source>
        <dbReference type="Pfam" id="PF01625"/>
    </source>
</evidence>
<reference evidence="6 7" key="1">
    <citation type="submission" date="2019-02" db="EMBL/GenBank/DDBJ databases">
        <title>Deep-cultivation of Planctomycetes and their phenomic and genomic characterization uncovers novel biology.</title>
        <authorList>
            <person name="Wiegand S."/>
            <person name="Jogler M."/>
            <person name="Boedeker C."/>
            <person name="Pinto D."/>
            <person name="Vollmers J."/>
            <person name="Rivas-Marin E."/>
            <person name="Kohn T."/>
            <person name="Peeters S.H."/>
            <person name="Heuer A."/>
            <person name="Rast P."/>
            <person name="Oberbeckmann S."/>
            <person name="Bunk B."/>
            <person name="Jeske O."/>
            <person name="Meyerdierks A."/>
            <person name="Storesund J.E."/>
            <person name="Kallscheuer N."/>
            <person name="Luecker S."/>
            <person name="Lage O.M."/>
            <person name="Pohl T."/>
            <person name="Merkel B.J."/>
            <person name="Hornburger P."/>
            <person name="Mueller R.-W."/>
            <person name="Bruemmer F."/>
            <person name="Labrenz M."/>
            <person name="Spormann A.M."/>
            <person name="Op den Camp H."/>
            <person name="Overmann J."/>
            <person name="Amann R."/>
            <person name="Jetten M.S.M."/>
            <person name="Mascher T."/>
            <person name="Medema M.H."/>
            <person name="Devos D.P."/>
            <person name="Kaster A.-K."/>
            <person name="Ovreas L."/>
            <person name="Rohde M."/>
            <person name="Galperin M.Y."/>
            <person name="Jogler C."/>
        </authorList>
    </citation>
    <scope>NUCLEOTIDE SEQUENCE [LARGE SCALE GENOMIC DNA]</scope>
    <source>
        <strain evidence="6 7">Poly30</strain>
    </source>
</reference>
<dbReference type="InterPro" id="IPR036509">
    <property type="entry name" value="Met_Sox_Rdtase_MsrA_sf"/>
</dbReference>
<dbReference type="AlphaFoldDB" id="A0A518EMW8"/>
<dbReference type="Proteomes" id="UP000320390">
    <property type="component" value="Chromosome"/>
</dbReference>
<proteinExistence type="predicted"/>
<keyword evidence="7" id="KW-1185">Reference proteome</keyword>
<feature type="domain" description="Peptide methionine sulphoxide reductase MsrA" evidence="5">
    <location>
        <begin position="2"/>
        <end position="115"/>
    </location>
</feature>
<dbReference type="GO" id="GO:0033744">
    <property type="term" value="F:L-methionine:thioredoxin-disulfide S-oxidoreductase activity"/>
    <property type="evidence" value="ECO:0007669"/>
    <property type="project" value="RHEA"/>
</dbReference>
<dbReference type="PANTHER" id="PTHR42799:SF2">
    <property type="entry name" value="MITOCHONDRIAL PEPTIDE METHIONINE SULFOXIDE REDUCTASE"/>
    <property type="match status" value="1"/>
</dbReference>
<name>A0A518EMW8_9BACT</name>